<name>A0A975I7U6_9RHOB</name>
<dbReference type="EMBL" id="CP060010">
    <property type="protein sequence ID" value="QTN36354.1"/>
    <property type="molecule type" value="Genomic_DNA"/>
</dbReference>
<reference evidence="2" key="1">
    <citation type="submission" date="2020-07" db="EMBL/GenBank/DDBJ databases">
        <title>Genome sequences of bacteria associated with the marine, planktonic diatom Thalassiosira profunda strain ECT2AJA-044.</title>
        <authorList>
            <person name="Gargas C.B."/>
            <person name="Roberts W.R."/>
            <person name="Alverson A.J."/>
        </authorList>
    </citation>
    <scope>NUCLEOTIDE SEQUENCE</scope>
    <source>
        <strain evidence="2">ECT2AJA-044</strain>
    </source>
</reference>
<gene>
    <name evidence="2" type="ORF">HZ995_02195</name>
</gene>
<sequence>MKMSISVQVRKKSLFRSFLAAATILAGSYTVRAHPHVFVDGGFDFVVSEAKQFTAIRVTWRYDAFETLYMLSEMNVSLAPSLELSDSERELVEATLSSFPPDFDGSVHISLDGSPVALQDPRNLTARMIGDRLEITFLRDLKVPVGLRGQKFNIGFYERTYFFAFSLSDIPDFGRAADHCSYQVTPYDTSAQSDEVLQELQKLGREETPEDSNIGATLADRMVVSCF</sequence>
<evidence type="ECO:0000313" key="3">
    <source>
        <dbReference type="Proteomes" id="UP000665026"/>
    </source>
</evidence>
<dbReference type="RefSeq" id="WP_209357055.1">
    <property type="nucleotide sequence ID" value="NZ_CP060010.1"/>
</dbReference>
<dbReference type="InterPro" id="IPR010412">
    <property type="entry name" value="DUF1007"/>
</dbReference>
<evidence type="ECO:0000256" key="1">
    <source>
        <dbReference type="SAM" id="SignalP"/>
    </source>
</evidence>
<feature type="signal peptide" evidence="1">
    <location>
        <begin position="1"/>
        <end position="33"/>
    </location>
</feature>
<proteinExistence type="predicted"/>
<evidence type="ECO:0000313" key="2">
    <source>
        <dbReference type="EMBL" id="QTN36354.1"/>
    </source>
</evidence>
<dbReference type="Pfam" id="PF06226">
    <property type="entry name" value="DUF1007"/>
    <property type="match status" value="1"/>
</dbReference>
<organism evidence="2 3">
    <name type="scientific">Cognatishimia activa</name>
    <dbReference type="NCBI Taxonomy" id="1715691"/>
    <lineage>
        <taxon>Bacteria</taxon>
        <taxon>Pseudomonadati</taxon>
        <taxon>Pseudomonadota</taxon>
        <taxon>Alphaproteobacteria</taxon>
        <taxon>Rhodobacterales</taxon>
        <taxon>Paracoccaceae</taxon>
        <taxon>Cognatishimia</taxon>
    </lineage>
</organism>
<dbReference type="AlphaFoldDB" id="A0A975I7U6"/>
<accession>A0A975I7U6</accession>
<dbReference type="Proteomes" id="UP000665026">
    <property type="component" value="Chromosome"/>
</dbReference>
<keyword evidence="1" id="KW-0732">Signal</keyword>
<feature type="chain" id="PRO_5037041050" evidence="1">
    <location>
        <begin position="34"/>
        <end position="227"/>
    </location>
</feature>
<dbReference type="KEGG" id="cact:HZ995_02195"/>
<protein>
    <submittedName>
        <fullName evidence="2">DUF1007 family protein</fullName>
    </submittedName>
</protein>